<dbReference type="KEGG" id="xyk:GT347_00285"/>
<dbReference type="CDD" id="cd07434">
    <property type="entry name" value="PHP_PolIIIA_DnaE2"/>
    <property type="match status" value="1"/>
</dbReference>
<comment type="similarity">
    <text evidence="2 13">Belongs to the DNA polymerase type-C family. DnaE2 subfamily.</text>
</comment>
<proteinExistence type="inferred from homology"/>
<dbReference type="Pfam" id="PF14579">
    <property type="entry name" value="HHH_6"/>
    <property type="match status" value="1"/>
</dbReference>
<evidence type="ECO:0000256" key="9">
    <source>
        <dbReference type="ARBA" id="ARBA00022763"/>
    </source>
</evidence>
<keyword evidence="11 13" id="KW-0234">DNA repair</keyword>
<dbReference type="AlphaFoldDB" id="A0A857J048"/>
<evidence type="ECO:0000313" key="17">
    <source>
        <dbReference type="Proteomes" id="UP000464787"/>
    </source>
</evidence>
<evidence type="ECO:0000256" key="13">
    <source>
        <dbReference type="HAMAP-Rule" id="MF_01902"/>
    </source>
</evidence>
<evidence type="ECO:0000256" key="11">
    <source>
        <dbReference type="ARBA" id="ARBA00023204"/>
    </source>
</evidence>
<dbReference type="PANTHER" id="PTHR32294">
    <property type="entry name" value="DNA POLYMERASE III SUBUNIT ALPHA"/>
    <property type="match status" value="1"/>
</dbReference>
<dbReference type="RefSeq" id="WP_160550087.1">
    <property type="nucleotide sequence ID" value="NZ_CP047650.1"/>
</dbReference>
<keyword evidence="17" id="KW-1185">Reference proteome</keyword>
<dbReference type="GO" id="GO:0006281">
    <property type="term" value="P:DNA repair"/>
    <property type="evidence" value="ECO:0007669"/>
    <property type="project" value="UniProtKB-UniRule"/>
</dbReference>
<dbReference type="InterPro" id="IPR029460">
    <property type="entry name" value="DNAPol_HHH"/>
</dbReference>
<dbReference type="InterPro" id="IPR023073">
    <property type="entry name" value="DnaE2"/>
</dbReference>
<feature type="region of interest" description="Disordered" evidence="14">
    <location>
        <begin position="877"/>
        <end position="902"/>
    </location>
</feature>
<reference evidence="16 17" key="1">
    <citation type="submission" date="2020-01" db="EMBL/GenBank/DDBJ databases">
        <title>Genome sequencing of strain KACC 21265.</title>
        <authorList>
            <person name="Heo J."/>
            <person name="Kim S.-J."/>
            <person name="Kim J.-S."/>
            <person name="Hong S.-B."/>
            <person name="Kwon S.-W."/>
        </authorList>
    </citation>
    <scope>NUCLEOTIDE SEQUENCE [LARGE SCALE GENOMIC DNA]</scope>
    <source>
        <strain evidence="16 17">KACC 21265</strain>
    </source>
</reference>
<dbReference type="GO" id="GO:0005737">
    <property type="term" value="C:cytoplasm"/>
    <property type="evidence" value="ECO:0007669"/>
    <property type="project" value="UniProtKB-SubCell"/>
</dbReference>
<evidence type="ECO:0000256" key="4">
    <source>
        <dbReference type="ARBA" id="ARBA00017273"/>
    </source>
</evidence>
<keyword evidence="6 13" id="KW-0808">Transferase</keyword>
<dbReference type="Gene3D" id="3.20.20.140">
    <property type="entry name" value="Metal-dependent hydrolases"/>
    <property type="match status" value="1"/>
</dbReference>
<dbReference type="InterPro" id="IPR004805">
    <property type="entry name" value="DnaE2/DnaE/PolC"/>
</dbReference>
<evidence type="ECO:0000256" key="6">
    <source>
        <dbReference type="ARBA" id="ARBA00022679"/>
    </source>
</evidence>
<name>A0A857J048_9BURK</name>
<dbReference type="GO" id="GO:0003887">
    <property type="term" value="F:DNA-directed DNA polymerase activity"/>
    <property type="evidence" value="ECO:0007669"/>
    <property type="project" value="UniProtKB-UniRule"/>
</dbReference>
<keyword evidence="9 13" id="KW-0227">DNA damage</keyword>
<dbReference type="CDD" id="cd04485">
    <property type="entry name" value="DnaE_OBF"/>
    <property type="match status" value="1"/>
</dbReference>
<dbReference type="PANTHER" id="PTHR32294:SF4">
    <property type="entry name" value="ERROR-PRONE DNA POLYMERASE"/>
    <property type="match status" value="1"/>
</dbReference>
<sequence length="1147" mass="127991">MPEREISLQGRPASVLRFPAPLRAAAPVEVQVSDTAGEGGYTELHCISNFSFHRGASHPDELVVQALKLGYRGIAITDECSVAGVVRAWDGLKQHHVHEADLWRKKHPDAEGDPPEPATLQLLYGSEFLLEDGARLVAIARDLAGWGGLCQAITDARRATTKGEYDVGAIDFALLAGCERIYLPHRPPGQPVEEAALQARVQQARDRFGAQGLWLGVQLLCDIDDDLWLELLTQAGGEAGLPLLACGDVHMHEPKRKRLQDVLTAVRQGRALGDCGFALQRNAQRYLRPVERLRSLYPAELLQATQQLAARCSFRMEDIAYHYPKETIPPGLTPAQALRQLVEQGVQKRYPQGPRAADLKQIEDELGLIAFKKYEMYFLTVEDIVRQARKLGILCQGRGSAANSVVCYCLGITEVRPEDSNLLFERFISKERDEPPDIDVDFEHQRREEVIQYIYKKYGRERAAIAAVVVRYRSRMAIRDVGAALGVPEGLVDTFAKDHYWFDKDILKKQIQESQERSGVSAPQALIEQWLELAYELRDFPRHLSQHVGGFVLTDGPLTRLVPVEPASMEKRSVIQWEKRDLEAVGLMKVDVLALGMLSALRRMLDFRNRWRGTPWTLQSIPRDQEAVFDMICTADTIGVFQVESRAQMSMLPRLLPREFYDLVVEVAIVRPGPIQGKMVHPYLKARQTKREGKPIVYAKNELERSLKRTLGVPIFQEQVMQLAMDAAGFTADRADRLRRSMAGWGRKGGVQDFQDELVKGMTSRGYADDFANGVFEQIKGFGEYGFPESHAASFALLVYLSCWIKCFEPAAFLAGILDAQPMGFYSVSQLVQDARRHAVEVRPVDVTVSGIDSLLEPAMPPRERLYSGIEWARHPRPKPDNGMPSIPAPGEPVWPGTRVPQPGRLAQPAVRLSLRLVGGLSAEAMKRIVKARTQAAFTSVEDLALRAELDTRDMQALAAADALGSLAGNRRQQMWEASAQKRAPALLRGVPVHEAALVLPAPGEHEDIVGDYASTGLTLRRHPLALLRPRLARWRLLSAQALRDLPHGTPVRGCGIVTMRQRPPTAKGTLFVTLEDETGIVNVIVWADQVEKYREALLKSRLLAVEGIWQRDSDSGGQVRHLLGRKFTDVSAWLGRLGSNKSRDFH</sequence>
<dbReference type="GO" id="GO:0006260">
    <property type="term" value="P:DNA replication"/>
    <property type="evidence" value="ECO:0007669"/>
    <property type="project" value="UniProtKB-KW"/>
</dbReference>
<evidence type="ECO:0000313" key="16">
    <source>
        <dbReference type="EMBL" id="QHI96569.1"/>
    </source>
</evidence>
<dbReference type="SUPFAM" id="SSF89550">
    <property type="entry name" value="PHP domain-like"/>
    <property type="match status" value="1"/>
</dbReference>
<dbReference type="InterPro" id="IPR003141">
    <property type="entry name" value="Pol/His_phosphatase_N"/>
</dbReference>
<evidence type="ECO:0000256" key="5">
    <source>
        <dbReference type="ARBA" id="ARBA00022490"/>
    </source>
</evidence>
<evidence type="ECO:0000256" key="10">
    <source>
        <dbReference type="ARBA" id="ARBA00022932"/>
    </source>
</evidence>
<dbReference type="InterPro" id="IPR011708">
    <property type="entry name" value="DNA_pol3_alpha_NTPase_dom"/>
</dbReference>
<comment type="catalytic activity">
    <reaction evidence="12 13">
        <text>DNA(n) + a 2'-deoxyribonucleoside 5'-triphosphate = DNA(n+1) + diphosphate</text>
        <dbReference type="Rhea" id="RHEA:22508"/>
        <dbReference type="Rhea" id="RHEA-COMP:17339"/>
        <dbReference type="Rhea" id="RHEA-COMP:17340"/>
        <dbReference type="ChEBI" id="CHEBI:33019"/>
        <dbReference type="ChEBI" id="CHEBI:61560"/>
        <dbReference type="ChEBI" id="CHEBI:173112"/>
        <dbReference type="EC" id="2.7.7.7"/>
    </reaction>
</comment>
<keyword evidence="10 13" id="KW-0239">DNA-directed DNA polymerase</keyword>
<evidence type="ECO:0000259" key="15">
    <source>
        <dbReference type="SMART" id="SM00481"/>
    </source>
</evidence>
<keyword evidence="7 13" id="KW-0548">Nucleotidyltransferase</keyword>
<evidence type="ECO:0000256" key="3">
    <source>
        <dbReference type="ARBA" id="ARBA00012417"/>
    </source>
</evidence>
<dbReference type="InterPro" id="IPR004013">
    <property type="entry name" value="PHP_dom"/>
</dbReference>
<keyword evidence="8 13" id="KW-0235">DNA replication</keyword>
<feature type="domain" description="Polymerase/histidinol phosphatase N-terminal" evidence="15">
    <location>
        <begin position="42"/>
        <end position="132"/>
    </location>
</feature>
<comment type="function">
    <text evidence="13">DNA polymerase involved in damage-induced mutagenesis and translesion synthesis (TLS). It is not the major replicative DNA polymerase.</text>
</comment>
<evidence type="ECO:0000256" key="8">
    <source>
        <dbReference type="ARBA" id="ARBA00022705"/>
    </source>
</evidence>
<dbReference type="NCBIfam" id="TIGR00594">
    <property type="entry name" value="polc"/>
    <property type="match status" value="1"/>
</dbReference>
<organism evidence="16 17">
    <name type="scientific">Xylophilus rhododendri</name>
    <dbReference type="NCBI Taxonomy" id="2697032"/>
    <lineage>
        <taxon>Bacteria</taxon>
        <taxon>Pseudomonadati</taxon>
        <taxon>Pseudomonadota</taxon>
        <taxon>Betaproteobacteria</taxon>
        <taxon>Burkholderiales</taxon>
        <taxon>Xylophilus</taxon>
    </lineage>
</organism>
<evidence type="ECO:0000256" key="7">
    <source>
        <dbReference type="ARBA" id="ARBA00022695"/>
    </source>
</evidence>
<keyword evidence="5 13" id="KW-0963">Cytoplasm</keyword>
<dbReference type="InterPro" id="IPR004365">
    <property type="entry name" value="NA-bd_OB_tRNA"/>
</dbReference>
<evidence type="ECO:0000256" key="1">
    <source>
        <dbReference type="ARBA" id="ARBA00004496"/>
    </source>
</evidence>
<evidence type="ECO:0000256" key="2">
    <source>
        <dbReference type="ARBA" id="ARBA00007391"/>
    </source>
</evidence>
<dbReference type="InterPro" id="IPR016195">
    <property type="entry name" value="Pol/histidinol_Pase-like"/>
</dbReference>
<comment type="subcellular location">
    <subcellularLocation>
        <location evidence="1 13">Cytoplasm</location>
    </subcellularLocation>
</comment>
<dbReference type="Pfam" id="PF17657">
    <property type="entry name" value="DNA_pol3_finger"/>
    <property type="match status" value="1"/>
</dbReference>
<dbReference type="NCBIfam" id="NF004225">
    <property type="entry name" value="PRK05672.1"/>
    <property type="match status" value="1"/>
</dbReference>
<dbReference type="Proteomes" id="UP000464787">
    <property type="component" value="Chromosome"/>
</dbReference>
<dbReference type="Pfam" id="PF01336">
    <property type="entry name" value="tRNA_anti-codon"/>
    <property type="match status" value="1"/>
</dbReference>
<dbReference type="EMBL" id="CP047650">
    <property type="protein sequence ID" value="QHI96569.1"/>
    <property type="molecule type" value="Genomic_DNA"/>
</dbReference>
<gene>
    <name evidence="16" type="primary">dnaE</name>
    <name evidence="13" type="synonym">dnaE2</name>
    <name evidence="16" type="ORF">GT347_00285</name>
</gene>
<protein>
    <recommendedName>
        <fullName evidence="4 13">Error-prone DNA polymerase</fullName>
        <ecNumber evidence="3 13">2.7.7.7</ecNumber>
    </recommendedName>
</protein>
<dbReference type="GO" id="GO:0008408">
    <property type="term" value="F:3'-5' exonuclease activity"/>
    <property type="evidence" value="ECO:0007669"/>
    <property type="project" value="InterPro"/>
</dbReference>
<dbReference type="Pfam" id="PF07733">
    <property type="entry name" value="DNA_pol3_alpha"/>
    <property type="match status" value="1"/>
</dbReference>
<dbReference type="GO" id="GO:0003676">
    <property type="term" value="F:nucleic acid binding"/>
    <property type="evidence" value="ECO:0007669"/>
    <property type="project" value="InterPro"/>
</dbReference>
<evidence type="ECO:0000256" key="12">
    <source>
        <dbReference type="ARBA" id="ARBA00049244"/>
    </source>
</evidence>
<dbReference type="SMART" id="SM00481">
    <property type="entry name" value="POLIIIAc"/>
    <property type="match status" value="1"/>
</dbReference>
<dbReference type="Pfam" id="PF02811">
    <property type="entry name" value="PHP"/>
    <property type="match status" value="1"/>
</dbReference>
<dbReference type="InterPro" id="IPR040982">
    <property type="entry name" value="DNA_pol3_finger"/>
</dbReference>
<evidence type="ECO:0000256" key="14">
    <source>
        <dbReference type="SAM" id="MobiDB-lite"/>
    </source>
</evidence>
<dbReference type="HAMAP" id="MF_01902">
    <property type="entry name" value="DNApol_error_prone"/>
    <property type="match status" value="1"/>
</dbReference>
<dbReference type="EC" id="2.7.7.7" evidence="3 13"/>
<accession>A0A857J048</accession>